<proteinExistence type="predicted"/>
<sequence length="1097" mass="122066">MNTSNIIILTLGLTSYVFGYDTIIINHNNKPIFTLDFYAQGESSSFGGESQTSSHNLTQAQRAEVLRAAQFWADILGANATNFNPIPLSVGTIKEKNASAISYDILHANNSSLFADMLYHNLTLENAKENLSQIPIDKDSQGNPIFLSDHDLKYLGHINMGTVNWYIAPHPSTLPTNANQYDTFSTFTHELFHALGLASTTTREPNDAFATSLNAYTQNLVDSRGVNAQKEMLILDDNAYQSNKNIFLVDSEVNMWEGNMGGSLSNATGHAYFVGNHVNEVIQNAELGFDAFNGLPISGWENGDADLSHIELDNSLMSHQTWINYLFFMEAELALLQDLGYVFDRKLFYGDSIYENGITWESRNGFYDRENNAWVEGSYNLSTYGVGLHIYGRENTATQNHNILSQGIAASGIRIDGSNNTLNIHSKIHTLGDYSNGVLVSYGKNHTINHKGEIKATGKEGIGIHLNFGDNEAGNSSEYRGSYMFANPDYDLSEWQDFLEAYRLDGALVSNLNLQNGSYTEGSLASIFIANNAFVENINIQNGATIKGDIISLWNPNNPHLLENYQNQYYTTLNFGSQSLLTLNEPISFDGGIYGYESIKLNNYSTLALSDNILVYDLCNNASLTLKNPNALIGIKNHFENSTNATLYAPINAQGKLNLQIGNSASLAGNLNFYMAKDFYKDKLTLNPHDLLSNENPINITGNFANINYDSSLNASHTLNFKFDNTTNTLTITRNYEKFAKNGDSRSLALALKSLALNSSESSYVPQLFQELDFTQDTNLIANSLDNLNAKTYLDSAKISLDFQKSLNEDFINDFNHSSNHEWIVQVSTFGAYQNTKENGDFNAYKGYNGGIHTKLSKNFNDSWDLAFHFIFNSNNFDFENNSNSKSKGGYFGITSKYDFDSVYLLGSLRLGYEYTNLERALNIGAYSQNFSSSFHSLTTSALAGLGKDFTLTPKLSISPLVYGEINSLHMPDITESNEGAALEIKSDNHYFLGSFAGLKLAYNNDITSLYGLKLTLLGGYYHLFTDNLKVNAKFKNDSNHTPFYAQNTLDKKDSLQLRGDIGLFYKNGFFTNLALQSNTQKHHTDFFASLEAGIRF</sequence>
<dbReference type="AlphaFoldDB" id="A0A377PXB3"/>
<dbReference type="GO" id="GO:0008237">
    <property type="term" value="F:metallopeptidase activity"/>
    <property type="evidence" value="ECO:0007669"/>
    <property type="project" value="InterPro"/>
</dbReference>
<dbReference type="SMART" id="SM00869">
    <property type="entry name" value="Autotransporter"/>
    <property type="match status" value="1"/>
</dbReference>
<dbReference type="InterPro" id="IPR005546">
    <property type="entry name" value="Autotransporte_beta"/>
</dbReference>
<dbReference type="RefSeq" id="WP_244907944.1">
    <property type="nucleotide sequence ID" value="NZ_UGJF01000001.1"/>
</dbReference>
<evidence type="ECO:0000313" key="3">
    <source>
        <dbReference type="Proteomes" id="UP000255269"/>
    </source>
</evidence>
<dbReference type="EMBL" id="UGJF01000001">
    <property type="protein sequence ID" value="STQ87265.1"/>
    <property type="molecule type" value="Genomic_DNA"/>
</dbReference>
<accession>A0A377PXB3</accession>
<dbReference type="InterPro" id="IPR024079">
    <property type="entry name" value="MetalloPept_cat_dom_sf"/>
</dbReference>
<protein>
    <submittedName>
        <fullName evidence="2">Uncharacterized protein with a C-terminal OMP (Outer membrane protein) domain</fullName>
    </submittedName>
</protein>
<dbReference type="Gene3D" id="2.40.128.130">
    <property type="entry name" value="Autotransporter beta-domain"/>
    <property type="match status" value="1"/>
</dbReference>
<dbReference type="Pfam" id="PF03797">
    <property type="entry name" value="Autotransporter"/>
    <property type="match status" value="1"/>
</dbReference>
<name>A0A377PXB3_9HELI</name>
<reference evidence="2 3" key="1">
    <citation type="submission" date="2018-06" db="EMBL/GenBank/DDBJ databases">
        <authorList>
            <consortium name="Pathogen Informatics"/>
            <person name="Doyle S."/>
        </authorList>
    </citation>
    <scope>NUCLEOTIDE SEQUENCE [LARGE SCALE GENOMIC DNA]</scope>
    <source>
        <strain evidence="2 3">NCTC13156</strain>
    </source>
</reference>
<evidence type="ECO:0000313" key="2">
    <source>
        <dbReference type="EMBL" id="STQ87265.1"/>
    </source>
</evidence>
<gene>
    <name evidence="2" type="ORF">NCTC13156_00074</name>
</gene>
<feature type="domain" description="Autotransporter" evidence="1">
    <location>
        <begin position="818"/>
        <end position="1097"/>
    </location>
</feature>
<dbReference type="InterPro" id="IPR036709">
    <property type="entry name" value="Autotransporte_beta_dom_sf"/>
</dbReference>
<dbReference type="SUPFAM" id="SSF103515">
    <property type="entry name" value="Autotransporter"/>
    <property type="match status" value="1"/>
</dbReference>
<evidence type="ECO:0000259" key="1">
    <source>
        <dbReference type="PROSITE" id="PS51208"/>
    </source>
</evidence>
<organism evidence="2 3">
    <name type="scientific">Helicobacter pullorum</name>
    <dbReference type="NCBI Taxonomy" id="35818"/>
    <lineage>
        <taxon>Bacteria</taxon>
        <taxon>Pseudomonadati</taxon>
        <taxon>Campylobacterota</taxon>
        <taxon>Epsilonproteobacteria</taxon>
        <taxon>Campylobacterales</taxon>
        <taxon>Helicobacteraceae</taxon>
        <taxon>Helicobacter</taxon>
    </lineage>
</organism>
<dbReference type="Gene3D" id="3.40.390.10">
    <property type="entry name" value="Collagenase (Catalytic Domain)"/>
    <property type="match status" value="1"/>
</dbReference>
<dbReference type="PROSITE" id="PS51208">
    <property type="entry name" value="AUTOTRANSPORTER"/>
    <property type="match status" value="1"/>
</dbReference>
<dbReference type="Proteomes" id="UP000255269">
    <property type="component" value="Unassembled WGS sequence"/>
</dbReference>